<dbReference type="AlphaFoldDB" id="A0AAN8UX91"/>
<proteinExistence type="predicted"/>
<dbReference type="EMBL" id="JBAMMX010000017">
    <property type="protein sequence ID" value="KAK6923665.1"/>
    <property type="molecule type" value="Genomic_DNA"/>
</dbReference>
<keyword evidence="4" id="KW-1185">Reference proteome</keyword>
<feature type="region of interest" description="Disordered" evidence="1">
    <location>
        <begin position="192"/>
        <end position="211"/>
    </location>
</feature>
<evidence type="ECO:0000259" key="2">
    <source>
        <dbReference type="Pfam" id="PF22936"/>
    </source>
</evidence>
<organism evidence="3 4">
    <name type="scientific">Dillenia turbinata</name>
    <dbReference type="NCBI Taxonomy" id="194707"/>
    <lineage>
        <taxon>Eukaryota</taxon>
        <taxon>Viridiplantae</taxon>
        <taxon>Streptophyta</taxon>
        <taxon>Embryophyta</taxon>
        <taxon>Tracheophyta</taxon>
        <taxon>Spermatophyta</taxon>
        <taxon>Magnoliopsida</taxon>
        <taxon>eudicotyledons</taxon>
        <taxon>Gunneridae</taxon>
        <taxon>Pentapetalae</taxon>
        <taxon>Dilleniales</taxon>
        <taxon>Dilleniaceae</taxon>
        <taxon>Dillenia</taxon>
    </lineage>
</organism>
<reference evidence="3 4" key="1">
    <citation type="submission" date="2023-12" db="EMBL/GenBank/DDBJ databases">
        <title>A high-quality genome assembly for Dillenia turbinata (Dilleniales).</title>
        <authorList>
            <person name="Chanderbali A."/>
        </authorList>
    </citation>
    <scope>NUCLEOTIDE SEQUENCE [LARGE SCALE GENOMIC DNA]</scope>
    <source>
        <strain evidence="3">LSX21</strain>
        <tissue evidence="3">Leaf</tissue>
    </source>
</reference>
<dbReference type="InterPro" id="IPR054722">
    <property type="entry name" value="PolX-like_BBD"/>
</dbReference>
<dbReference type="Pfam" id="PF14223">
    <property type="entry name" value="Retrotran_gag_2"/>
    <property type="match status" value="1"/>
</dbReference>
<evidence type="ECO:0000313" key="3">
    <source>
        <dbReference type="EMBL" id="KAK6923665.1"/>
    </source>
</evidence>
<dbReference type="Proteomes" id="UP001370490">
    <property type="component" value="Unassembled WGS sequence"/>
</dbReference>
<protein>
    <recommendedName>
        <fullName evidence="2">Retrovirus-related Pol polyprotein from transposon TNT 1-94-like beta-barrel domain-containing protein</fullName>
    </recommendedName>
</protein>
<evidence type="ECO:0000313" key="4">
    <source>
        <dbReference type="Proteomes" id="UP001370490"/>
    </source>
</evidence>
<name>A0AAN8UX91_9MAGN</name>
<dbReference type="Pfam" id="PF22936">
    <property type="entry name" value="Pol_BBD"/>
    <property type="match status" value="1"/>
</dbReference>
<dbReference type="PANTHER" id="PTHR47481">
    <property type="match status" value="1"/>
</dbReference>
<gene>
    <name evidence="3" type="ORF">RJ641_009865</name>
</gene>
<dbReference type="PANTHER" id="PTHR47481:SF36">
    <property type="entry name" value="CCHC-TYPE DOMAIN-CONTAINING PROTEIN"/>
    <property type="match status" value="1"/>
</dbReference>
<feature type="domain" description="Retrovirus-related Pol polyprotein from transposon TNT 1-94-like beta-barrel" evidence="2">
    <location>
        <begin position="245"/>
        <end position="293"/>
    </location>
</feature>
<accession>A0AAN8UX91</accession>
<sequence>MEGEDLWEIVNKGNVDAPANVLENIDAFKRWKQLNAKAEFILKRSISHDLFYHIMRCKSAHEIWQTLDKLFNKKHEAWLQILENELVNTTQGNLLIAEYFLKIKNLCLEISLLNPKEAISEICVRRNIIQGLKSEYIPYITSIQGWVHQPSLKELDNLLSSQESLAKQMDGVSSKEGEGVALMVGKKNFKGKGNQSALNSKGGKEGPSNTTSKKVFKYEEDWGKCFIAETRGAVAMAAINFGSDWVVDSGCGHHLTGDQSKFSSFQEYNGCDAIVIADNTVHHVENEGTIVINK</sequence>
<evidence type="ECO:0000256" key="1">
    <source>
        <dbReference type="SAM" id="MobiDB-lite"/>
    </source>
</evidence>
<comment type="caution">
    <text evidence="3">The sequence shown here is derived from an EMBL/GenBank/DDBJ whole genome shotgun (WGS) entry which is preliminary data.</text>
</comment>